<dbReference type="InterPro" id="IPR036236">
    <property type="entry name" value="Znf_C2H2_sf"/>
</dbReference>
<evidence type="ECO:0000256" key="1">
    <source>
        <dbReference type="ARBA" id="ARBA00022723"/>
    </source>
</evidence>
<evidence type="ECO:0000256" key="2">
    <source>
        <dbReference type="ARBA" id="ARBA00022771"/>
    </source>
</evidence>
<dbReference type="SUPFAM" id="SSF90229">
    <property type="entry name" value="CCCH zinc finger"/>
    <property type="match status" value="1"/>
</dbReference>
<dbReference type="PANTHER" id="PTHR16465:SF0">
    <property type="entry name" value="ZINC FINGER MATRIN-TYPE PROTEIN 5"/>
    <property type="match status" value="1"/>
</dbReference>
<reference evidence="6" key="1">
    <citation type="journal article" date="2022" name="Front. Genet.">
        <title>Chromosome-Scale Assembly of the Dendrobium nobile Genome Provides Insights Into the Molecular Mechanism of the Biosynthesis of the Medicinal Active Ingredient of Dendrobium.</title>
        <authorList>
            <person name="Xu Q."/>
            <person name="Niu S.-C."/>
            <person name="Li K.-L."/>
            <person name="Zheng P.-J."/>
            <person name="Zhang X.-J."/>
            <person name="Jia Y."/>
            <person name="Liu Y."/>
            <person name="Niu Y.-X."/>
            <person name="Yu L.-H."/>
            <person name="Chen D.-F."/>
            <person name="Zhang G.-Q."/>
        </authorList>
    </citation>
    <scope>NUCLEOTIDE SEQUENCE</scope>
    <source>
        <tissue evidence="6">Leaf</tissue>
    </source>
</reference>
<keyword evidence="2 4" id="KW-0863">Zinc-finger</keyword>
<keyword evidence="1 4" id="KW-0479">Metal-binding</keyword>
<keyword evidence="3 4" id="KW-0862">Zinc</keyword>
<dbReference type="GO" id="GO:0005689">
    <property type="term" value="C:U12-type spliceosomal complex"/>
    <property type="evidence" value="ECO:0007669"/>
    <property type="project" value="TreeGrafter"/>
</dbReference>
<dbReference type="InterPro" id="IPR000571">
    <property type="entry name" value="Znf_CCCH"/>
</dbReference>
<organism evidence="6 7">
    <name type="scientific">Dendrobium nobile</name>
    <name type="common">Orchid</name>
    <dbReference type="NCBI Taxonomy" id="94219"/>
    <lineage>
        <taxon>Eukaryota</taxon>
        <taxon>Viridiplantae</taxon>
        <taxon>Streptophyta</taxon>
        <taxon>Embryophyta</taxon>
        <taxon>Tracheophyta</taxon>
        <taxon>Spermatophyta</taxon>
        <taxon>Magnoliopsida</taxon>
        <taxon>Liliopsida</taxon>
        <taxon>Asparagales</taxon>
        <taxon>Orchidaceae</taxon>
        <taxon>Epidendroideae</taxon>
        <taxon>Malaxideae</taxon>
        <taxon>Dendrobiinae</taxon>
        <taxon>Dendrobium</taxon>
    </lineage>
</organism>
<feature type="zinc finger region" description="C3H1-type" evidence="4">
    <location>
        <begin position="130"/>
        <end position="158"/>
    </location>
</feature>
<sequence>MEISEFPPLQNTSIMGPIPADTTDASFAKNLANPSYAREDFPVSFVCPSQKLTFKEDGLSDGLSLWSLSLVRYSLGPRPYYERLLAAMKKDTPAARKRHLSGVQHQRNRALWFDSVKETQGGILLHHDGSVAMGICHHFVRLGSCKYGDRCKYYHPTQNETNANQIITGNVTVGHMGISWGHLPPSLRPPEGGYPSLPFVDWG</sequence>
<dbReference type="Proteomes" id="UP000829196">
    <property type="component" value="Unassembled WGS sequence"/>
</dbReference>
<dbReference type="InterPro" id="IPR036855">
    <property type="entry name" value="Znf_CCCH_sf"/>
</dbReference>
<protein>
    <recommendedName>
        <fullName evidence="5">C3H1-type domain-containing protein</fullName>
    </recommendedName>
</protein>
<evidence type="ECO:0000256" key="3">
    <source>
        <dbReference type="ARBA" id="ARBA00022833"/>
    </source>
</evidence>
<comment type="caution">
    <text evidence="6">The sequence shown here is derived from an EMBL/GenBank/DDBJ whole genome shotgun (WGS) entry which is preliminary data.</text>
</comment>
<dbReference type="AlphaFoldDB" id="A0A8T3A284"/>
<dbReference type="PROSITE" id="PS50103">
    <property type="entry name" value="ZF_C3H1"/>
    <property type="match status" value="1"/>
</dbReference>
<evidence type="ECO:0000313" key="6">
    <source>
        <dbReference type="EMBL" id="KAI0488498.1"/>
    </source>
</evidence>
<keyword evidence="7" id="KW-1185">Reference proteome</keyword>
<evidence type="ECO:0000256" key="4">
    <source>
        <dbReference type="PROSITE-ProRule" id="PRU00723"/>
    </source>
</evidence>
<dbReference type="PANTHER" id="PTHR16465">
    <property type="entry name" value="NUCLEASE-RELATED"/>
    <property type="match status" value="1"/>
</dbReference>
<feature type="domain" description="C3H1-type" evidence="5">
    <location>
        <begin position="130"/>
        <end position="158"/>
    </location>
</feature>
<name>A0A8T3A284_DENNO</name>
<proteinExistence type="predicted"/>
<dbReference type="SMART" id="SM00356">
    <property type="entry name" value="ZnF_C3H1"/>
    <property type="match status" value="1"/>
</dbReference>
<evidence type="ECO:0000313" key="7">
    <source>
        <dbReference type="Proteomes" id="UP000829196"/>
    </source>
</evidence>
<dbReference type="GO" id="GO:0008270">
    <property type="term" value="F:zinc ion binding"/>
    <property type="evidence" value="ECO:0007669"/>
    <property type="project" value="UniProtKB-KW"/>
</dbReference>
<dbReference type="SUPFAM" id="SSF57667">
    <property type="entry name" value="beta-beta-alpha zinc fingers"/>
    <property type="match status" value="1"/>
</dbReference>
<dbReference type="Gene3D" id="3.30.1370.210">
    <property type="match status" value="1"/>
</dbReference>
<dbReference type="OrthoDB" id="2417221at2759"/>
<gene>
    <name evidence="6" type="ORF">KFK09_028332</name>
</gene>
<dbReference type="EMBL" id="JAGYWB010000019">
    <property type="protein sequence ID" value="KAI0488498.1"/>
    <property type="molecule type" value="Genomic_DNA"/>
</dbReference>
<evidence type="ECO:0000259" key="5">
    <source>
        <dbReference type="PROSITE" id="PS50103"/>
    </source>
</evidence>
<accession>A0A8T3A284</accession>
<dbReference type="Pfam" id="PF00642">
    <property type="entry name" value="zf-CCCH"/>
    <property type="match status" value="1"/>
</dbReference>